<dbReference type="PANTHER" id="PTHR48043:SF145">
    <property type="entry name" value="FI06409P-RELATED"/>
    <property type="match status" value="1"/>
</dbReference>
<keyword evidence="2" id="KW-0328">Glycosyltransferase</keyword>
<keyword evidence="5" id="KW-1185">Reference proteome</keyword>
<keyword evidence="3" id="KW-0808">Transferase</keyword>
<dbReference type="InterPro" id="IPR002213">
    <property type="entry name" value="UDP_glucos_trans"/>
</dbReference>
<dbReference type="EMBL" id="CP128355">
    <property type="protein sequence ID" value="XAF71126.1"/>
    <property type="molecule type" value="Genomic_DNA"/>
</dbReference>
<protein>
    <submittedName>
        <fullName evidence="4">Glycosyltransferase</fullName>
    </submittedName>
</protein>
<proteinExistence type="inferred from homology"/>
<evidence type="ECO:0000313" key="4">
    <source>
        <dbReference type="EMBL" id="XAF71126.1"/>
    </source>
</evidence>
<dbReference type="SUPFAM" id="SSF53756">
    <property type="entry name" value="UDP-Glycosyltransferase/glycogen phosphorylase"/>
    <property type="match status" value="1"/>
</dbReference>
<dbReference type="CDD" id="cd03784">
    <property type="entry name" value="GT1_Gtf-like"/>
    <property type="match status" value="1"/>
</dbReference>
<evidence type="ECO:0000256" key="2">
    <source>
        <dbReference type="ARBA" id="ARBA00022676"/>
    </source>
</evidence>
<evidence type="ECO:0000256" key="3">
    <source>
        <dbReference type="ARBA" id="ARBA00022679"/>
    </source>
</evidence>
<dbReference type="Proteomes" id="UP001436297">
    <property type="component" value="Chromosome"/>
</dbReference>
<gene>
    <name evidence="4" type="ORF">QQM35_03150</name>
</gene>
<evidence type="ECO:0000256" key="1">
    <source>
        <dbReference type="ARBA" id="ARBA00009995"/>
    </source>
</evidence>
<dbReference type="PANTHER" id="PTHR48043">
    <property type="entry name" value="EG:EG0003.4 PROTEIN-RELATED"/>
    <property type="match status" value="1"/>
</dbReference>
<sequence>MSKILFVNPGSTGHLNPTIALCKALVERGEEIVYYASDQYKDKFNHIDMEVRTLPTQPIIEAFTTFKPNNLYNVINGLLNTVDHIVPQILEEIQDEQYDYLIYDSMFGCGNIISQKLNIPTIASVTSFAHTKQTFDFLLNKFAEILSEDELKQADKNFNKLKEAVETKYDVRVPNRFEVMHNPGDLNLSYVMENFQINKELFDSDRYYFAGPSVKKPQPSEFVQNLDTSKPLIYISLGTVFNKNIGFFNKCIQALKDLNITVVTSVGEDKQLEDFDKIPNNFILKSYVPQMEVLEHTSLFITHAGMNSTNEAILSGVPMIAMPQSADQPVVAQQIENLNLGIQLNSEAVTPTDIKEAVKTMLDKQDEYKRNISKIIDNKQQQKPGFELAADRVIAFRDAHCKS</sequence>
<dbReference type="Gene3D" id="3.40.50.2000">
    <property type="entry name" value="Glycogen Phosphorylase B"/>
    <property type="match status" value="2"/>
</dbReference>
<name>A0ABZ3EF97_9STAP</name>
<organism evidence="4 5">
    <name type="scientific">Staphylococcus hsinchuensis</name>
    <dbReference type="NCBI Taxonomy" id="3051183"/>
    <lineage>
        <taxon>Bacteria</taxon>
        <taxon>Bacillati</taxon>
        <taxon>Bacillota</taxon>
        <taxon>Bacilli</taxon>
        <taxon>Bacillales</taxon>
        <taxon>Staphylococcaceae</taxon>
        <taxon>Staphylococcus</taxon>
    </lineage>
</organism>
<dbReference type="Pfam" id="PF00201">
    <property type="entry name" value="UDPGT"/>
    <property type="match status" value="1"/>
</dbReference>
<dbReference type="InterPro" id="IPR050271">
    <property type="entry name" value="UDP-glycosyltransferase"/>
</dbReference>
<dbReference type="InterPro" id="IPR006326">
    <property type="entry name" value="UDPGT_MGT-like"/>
</dbReference>
<evidence type="ECO:0000313" key="5">
    <source>
        <dbReference type="Proteomes" id="UP001436297"/>
    </source>
</evidence>
<dbReference type="NCBIfam" id="TIGR01426">
    <property type="entry name" value="MGT"/>
    <property type="match status" value="1"/>
</dbReference>
<comment type="similarity">
    <text evidence="1">Belongs to the UDP-glycosyltransferase family.</text>
</comment>
<reference evidence="4 5" key="1">
    <citation type="journal article" date="2024" name="Pathogens">
        <title>Staphylococcus hsinchuensis sp. nov., Isolated from Soymilk.</title>
        <authorList>
            <person name="Wang Y.T."/>
            <person name="Lin Y.C."/>
            <person name="Hsieh Y.H."/>
            <person name="Lin Y.T."/>
            <person name="Hamada M."/>
            <person name="Chen C.C."/>
            <person name="Liou J.S."/>
            <person name="Lee A.Y."/>
            <person name="Zhang W.L."/>
            <person name="Chen Y.T."/>
            <person name="Huang C.H."/>
        </authorList>
    </citation>
    <scope>NUCLEOTIDE SEQUENCE [LARGE SCALE GENOMIC DNA]</scope>
    <source>
        <strain evidence="4 5">H164</strain>
    </source>
</reference>
<accession>A0ABZ3EF97</accession>
<dbReference type="RefSeq" id="WP_251521659.1">
    <property type="nucleotide sequence ID" value="NZ_CP128355.1"/>
</dbReference>